<reference evidence="2 3" key="1">
    <citation type="journal article" date="2013" name="Int. J. Syst. Evol. Microbiol.">
        <title>Ilumatobacter nonamiense sp. nov. and Ilumatobacter coccineum sp. nov., isolated from seashore sand.</title>
        <authorList>
            <person name="Matsumoto A."/>
            <person name="Kasai H."/>
            <person name="Matsuo Y."/>
            <person name="Shizuri Y."/>
            <person name="Ichikawa N."/>
            <person name="Fujita N."/>
            <person name="Omura S."/>
            <person name="Takahashi Y."/>
        </authorList>
    </citation>
    <scope>NUCLEOTIDE SEQUENCE [LARGE SCALE GENOMIC DNA]</scope>
    <source>
        <strain evidence="3">NBRC 103263 / KCTC 29153 / YM16-304</strain>
    </source>
</reference>
<gene>
    <name evidence="2" type="ORF">YM304_12690</name>
</gene>
<feature type="transmembrane region" description="Helical" evidence="1">
    <location>
        <begin position="205"/>
        <end position="223"/>
    </location>
</feature>
<feature type="transmembrane region" description="Helical" evidence="1">
    <location>
        <begin position="134"/>
        <end position="153"/>
    </location>
</feature>
<feature type="transmembrane region" description="Helical" evidence="1">
    <location>
        <begin position="277"/>
        <end position="304"/>
    </location>
</feature>
<dbReference type="KEGG" id="aym:YM304_12690"/>
<evidence type="ECO:0000313" key="2">
    <source>
        <dbReference type="EMBL" id="BAN01583.1"/>
    </source>
</evidence>
<dbReference type="OrthoDB" id="5242179at2"/>
<evidence type="ECO:0000256" key="1">
    <source>
        <dbReference type="SAM" id="Phobius"/>
    </source>
</evidence>
<dbReference type="Proteomes" id="UP000011863">
    <property type="component" value="Chromosome"/>
</dbReference>
<dbReference type="RefSeq" id="WP_015440830.1">
    <property type="nucleotide sequence ID" value="NC_020520.1"/>
</dbReference>
<feature type="transmembrane region" description="Helical" evidence="1">
    <location>
        <begin position="174"/>
        <end position="193"/>
    </location>
</feature>
<keyword evidence="3" id="KW-1185">Reference proteome</keyword>
<proteinExistence type="predicted"/>
<keyword evidence="1" id="KW-0812">Transmembrane</keyword>
<feature type="transmembrane region" description="Helical" evidence="1">
    <location>
        <begin position="338"/>
        <end position="358"/>
    </location>
</feature>
<feature type="transmembrane region" description="Helical" evidence="1">
    <location>
        <begin position="74"/>
        <end position="90"/>
    </location>
</feature>
<keyword evidence="1" id="KW-1133">Transmembrane helix</keyword>
<accession>A0A6C7E4Z9</accession>
<evidence type="ECO:0000313" key="3">
    <source>
        <dbReference type="Proteomes" id="UP000011863"/>
    </source>
</evidence>
<evidence type="ECO:0008006" key="4">
    <source>
        <dbReference type="Google" id="ProtNLM"/>
    </source>
</evidence>
<feature type="transmembrane region" description="Helical" evidence="1">
    <location>
        <begin position="43"/>
        <end position="62"/>
    </location>
</feature>
<dbReference type="AlphaFoldDB" id="A0A6C7E4Z9"/>
<sequence length="410" mass="44651">MTDPAERATDAVDHDLIEIERWFVGRGVPHFVERKTDGSILDAWTRALPLLVVAYLLLGFNALDLYEWSLAENLAAAALVVVMLAAAWAISNRLRGVATFARPTDIDPPELALFVLGPPLPVLLFGQVEDAIENVVVALVLLAVIYLWSAYGVGPLLKWASRRGAQQLSSLGSLVARALPLLLLFNTFLFINAEVWELAGTLYGLPYLVVIFTFFGLGATFALSRVPSVIRDVNTFASWDDVRAHLDDTPAAHLAVPDSDAHPTDPLRIRQRLNIGLVVLFGQALQITLVTLALTVFFVGFGFFSVTEPTALAWTRLDDINVLVSTGLGGRTLILSEALLRVSIFLGAFSGMYFTVVLTTDDTYRSEFSDDVGPEIREALAVRSAYRIARGTFDAAPHQHTTTASDNGVA</sequence>
<name>A0A6C7E4Z9_ILUCY</name>
<organism evidence="2 3">
    <name type="scientific">Ilumatobacter coccineus (strain NBRC 103263 / KCTC 29153 / YM16-304)</name>
    <dbReference type="NCBI Taxonomy" id="1313172"/>
    <lineage>
        <taxon>Bacteria</taxon>
        <taxon>Bacillati</taxon>
        <taxon>Actinomycetota</taxon>
        <taxon>Acidimicrobiia</taxon>
        <taxon>Acidimicrobiales</taxon>
        <taxon>Ilumatobacteraceae</taxon>
        <taxon>Ilumatobacter</taxon>
    </lineage>
</organism>
<dbReference type="EMBL" id="AP012057">
    <property type="protein sequence ID" value="BAN01583.1"/>
    <property type="molecule type" value="Genomic_DNA"/>
</dbReference>
<protein>
    <recommendedName>
        <fullName evidence="4">Integral membrane protein</fullName>
    </recommendedName>
</protein>
<keyword evidence="1" id="KW-0472">Membrane</keyword>